<dbReference type="EMBL" id="MCFL01000014">
    <property type="protein sequence ID" value="ORZ37070.1"/>
    <property type="molecule type" value="Genomic_DNA"/>
</dbReference>
<protein>
    <submittedName>
        <fullName evidence="1">Uncharacterized protein</fullName>
    </submittedName>
</protein>
<dbReference type="AlphaFoldDB" id="A0A1Y2HR64"/>
<name>A0A1Y2HR64_9FUNG</name>
<gene>
    <name evidence="1" type="ORF">BCR44DRAFT_40875</name>
</gene>
<organism evidence="1 2">
    <name type="scientific">Catenaria anguillulae PL171</name>
    <dbReference type="NCBI Taxonomy" id="765915"/>
    <lineage>
        <taxon>Eukaryota</taxon>
        <taxon>Fungi</taxon>
        <taxon>Fungi incertae sedis</taxon>
        <taxon>Blastocladiomycota</taxon>
        <taxon>Blastocladiomycetes</taxon>
        <taxon>Blastocladiales</taxon>
        <taxon>Catenariaceae</taxon>
        <taxon>Catenaria</taxon>
    </lineage>
</organism>
<evidence type="ECO:0000313" key="1">
    <source>
        <dbReference type="EMBL" id="ORZ37070.1"/>
    </source>
</evidence>
<comment type="caution">
    <text evidence="1">The sequence shown here is derived from an EMBL/GenBank/DDBJ whole genome shotgun (WGS) entry which is preliminary data.</text>
</comment>
<evidence type="ECO:0000313" key="2">
    <source>
        <dbReference type="Proteomes" id="UP000193411"/>
    </source>
</evidence>
<accession>A0A1Y2HR64</accession>
<dbReference type="Proteomes" id="UP000193411">
    <property type="component" value="Unassembled WGS sequence"/>
</dbReference>
<reference evidence="1 2" key="1">
    <citation type="submission" date="2016-07" db="EMBL/GenBank/DDBJ databases">
        <title>Pervasive Adenine N6-methylation of Active Genes in Fungi.</title>
        <authorList>
            <consortium name="DOE Joint Genome Institute"/>
            <person name="Mondo S.J."/>
            <person name="Dannebaum R.O."/>
            <person name="Kuo R.C."/>
            <person name="Labutti K."/>
            <person name="Haridas S."/>
            <person name="Kuo A."/>
            <person name="Salamov A."/>
            <person name="Ahrendt S.R."/>
            <person name="Lipzen A."/>
            <person name="Sullivan W."/>
            <person name="Andreopoulos W.B."/>
            <person name="Clum A."/>
            <person name="Lindquist E."/>
            <person name="Daum C."/>
            <person name="Ramamoorthy G.K."/>
            <person name="Gryganskyi A."/>
            <person name="Culley D."/>
            <person name="Magnuson J.K."/>
            <person name="James T.Y."/>
            <person name="O'Malley M.A."/>
            <person name="Stajich J.E."/>
            <person name="Spatafora J.W."/>
            <person name="Visel A."/>
            <person name="Grigoriev I.V."/>
        </authorList>
    </citation>
    <scope>NUCLEOTIDE SEQUENCE [LARGE SCALE GENOMIC DNA]</scope>
    <source>
        <strain evidence="1 2">PL171</strain>
    </source>
</reference>
<proteinExistence type="predicted"/>
<keyword evidence="2" id="KW-1185">Reference proteome</keyword>
<sequence>MGYIKRESLSLRIAEPVLRLSLPMSCTPAPAAYSESSIDGKDAMWMTTCLMPTFACFGIGSTAKDVITASLLYAVCWSIAQRRTKATAVEANNAHLSEAEDNRHVLHLRIFQRVVHGVEPSTATAKKAPVATRTLNSSVASVLPGPSQLDLTLLPMTATTTVPDPNPGCHIAMPCQPTQPTLSLCLPPREH</sequence>